<dbReference type="PANTHER" id="PTHR33406">
    <property type="entry name" value="MEMBRANE PROTEIN MJ1562-RELATED"/>
    <property type="match status" value="1"/>
</dbReference>
<feature type="transmembrane region" description="Helical" evidence="7">
    <location>
        <begin position="172"/>
        <end position="192"/>
    </location>
</feature>
<sequence>MLSNALSRLGGSAARHPWRVIAAWLLAAVVAVVAAATLGGRTADEMSAPGLDSQQAAALIERAGTGEQGMTAQVVVTPTAAGTPVPKEALARLQDEIRRLPHVVGTAGLVSPDGRVAVVRVQYPEQDQLSAADLDALVGLVERLRGELPLRIEMGGDLFYAFSDAGAGIGELIGLLAAAAILFLAFGSLVAAALPIGMALFGLTVGVSTMTVLAGAIQIPTFAPVLGSMVGLGVGIDYALFVLARHREYLGQGVEHHEAAGLAVATAGRPVVFAGGTVVVSILGMAVANVPFMTIGGLAVSIVVLVMVVASVTLLPAFLGLAGARLARSRGLRVARGVGWRPWIRHVNRHPALYALGATALLVAATLPLFALRVGLPDDGSMPASRTERQAYDLVAAAFGPGTNGPLVIAVDLAGDPGVADRLATAVAADPGIASVAPPQVDAAAGVATLVVFPTTGPQDRATADTVSRLRATVLPGVVGAGPASAHVGGAAAALSDVGRRTSERLPFFVAAVLALSFVLLLLVFRSVLVPLKAVLLNLLSIGASYGVLVAVFQWGWGGSLIGLESTVPIVSFIPMFLFAILFGLSMDYEVFLLSRVREEYQRTGDNAASVVEGVAGTARVITSAALIMVAVFLSFSFAEDPSTKMFGLGLATAIFVDATVVRMVLVPATMTLLGRANWWLPGWLDRLLPGSSGPGRSPVGPEAPPAREVVHQP</sequence>
<dbReference type="Proteomes" id="UP000642070">
    <property type="component" value="Unassembled WGS sequence"/>
</dbReference>
<feature type="transmembrane region" description="Helical" evidence="7">
    <location>
        <begin position="537"/>
        <end position="557"/>
    </location>
</feature>
<feature type="domain" description="Membrane transport protein MMPL" evidence="8">
    <location>
        <begin position="443"/>
        <end position="680"/>
    </location>
</feature>
<dbReference type="EMBL" id="BMPI01000023">
    <property type="protein sequence ID" value="GGM40484.1"/>
    <property type="molecule type" value="Genomic_DNA"/>
</dbReference>
<evidence type="ECO:0000256" key="1">
    <source>
        <dbReference type="ARBA" id="ARBA00004651"/>
    </source>
</evidence>
<feature type="transmembrane region" description="Helical" evidence="7">
    <location>
        <begin position="351"/>
        <end position="372"/>
    </location>
</feature>
<reference evidence="9" key="2">
    <citation type="submission" date="2020-09" db="EMBL/GenBank/DDBJ databases">
        <authorList>
            <person name="Sun Q."/>
            <person name="Ohkuma M."/>
        </authorList>
    </citation>
    <scope>NUCLEOTIDE SEQUENCE</scope>
    <source>
        <strain evidence="9">JCM 19831</strain>
    </source>
</reference>
<accession>A0A917WXY5</accession>
<dbReference type="AlphaFoldDB" id="A0A917WXY5"/>
<feature type="domain" description="Membrane transport protein MMPL" evidence="8">
    <location>
        <begin position="50"/>
        <end position="353"/>
    </location>
</feature>
<organism evidence="9 10">
    <name type="scientific">Dactylosporangium sucinum</name>
    <dbReference type="NCBI Taxonomy" id="1424081"/>
    <lineage>
        <taxon>Bacteria</taxon>
        <taxon>Bacillati</taxon>
        <taxon>Actinomycetota</taxon>
        <taxon>Actinomycetes</taxon>
        <taxon>Micromonosporales</taxon>
        <taxon>Micromonosporaceae</taxon>
        <taxon>Dactylosporangium</taxon>
    </lineage>
</organism>
<evidence type="ECO:0000256" key="3">
    <source>
        <dbReference type="ARBA" id="ARBA00022692"/>
    </source>
</evidence>
<feature type="transmembrane region" description="Helical" evidence="7">
    <location>
        <begin position="271"/>
        <end position="292"/>
    </location>
</feature>
<keyword evidence="2" id="KW-1003">Cell membrane</keyword>
<evidence type="ECO:0000259" key="8">
    <source>
        <dbReference type="Pfam" id="PF03176"/>
    </source>
</evidence>
<dbReference type="RefSeq" id="WP_190252099.1">
    <property type="nucleotide sequence ID" value="NZ_BMPI01000023.1"/>
</dbReference>
<comment type="caution">
    <text evidence="9">The sequence shown here is derived from an EMBL/GenBank/DDBJ whole genome shotgun (WGS) entry which is preliminary data.</text>
</comment>
<reference evidence="9" key="1">
    <citation type="journal article" date="2014" name="Int. J. Syst. Evol. Microbiol.">
        <title>Complete genome sequence of Corynebacterium casei LMG S-19264T (=DSM 44701T), isolated from a smear-ripened cheese.</title>
        <authorList>
            <consortium name="US DOE Joint Genome Institute (JGI-PGF)"/>
            <person name="Walter F."/>
            <person name="Albersmeier A."/>
            <person name="Kalinowski J."/>
            <person name="Ruckert C."/>
        </authorList>
    </citation>
    <scope>NUCLEOTIDE SEQUENCE</scope>
    <source>
        <strain evidence="9">JCM 19831</strain>
    </source>
</reference>
<comment type="subcellular location">
    <subcellularLocation>
        <location evidence="1">Cell membrane</location>
        <topology evidence="1">Multi-pass membrane protein</topology>
    </subcellularLocation>
</comment>
<evidence type="ECO:0000256" key="5">
    <source>
        <dbReference type="ARBA" id="ARBA00023136"/>
    </source>
</evidence>
<feature type="transmembrane region" description="Helical" evidence="7">
    <location>
        <begin position="298"/>
        <end position="323"/>
    </location>
</feature>
<keyword evidence="4 7" id="KW-1133">Transmembrane helix</keyword>
<evidence type="ECO:0000313" key="10">
    <source>
        <dbReference type="Proteomes" id="UP000642070"/>
    </source>
</evidence>
<feature type="transmembrane region" description="Helical" evidence="7">
    <location>
        <begin position="608"/>
        <end position="634"/>
    </location>
</feature>
<feature type="region of interest" description="Disordered" evidence="6">
    <location>
        <begin position="694"/>
        <end position="714"/>
    </location>
</feature>
<name>A0A917WXY5_9ACTN</name>
<evidence type="ECO:0000256" key="2">
    <source>
        <dbReference type="ARBA" id="ARBA00022475"/>
    </source>
</evidence>
<dbReference type="PANTHER" id="PTHR33406:SF13">
    <property type="entry name" value="MEMBRANE PROTEIN YDFJ"/>
    <property type="match status" value="1"/>
</dbReference>
<evidence type="ECO:0000313" key="9">
    <source>
        <dbReference type="EMBL" id="GGM40484.1"/>
    </source>
</evidence>
<feature type="transmembrane region" description="Helical" evidence="7">
    <location>
        <begin position="506"/>
        <end position="525"/>
    </location>
</feature>
<feature type="transmembrane region" description="Helical" evidence="7">
    <location>
        <begin position="199"/>
        <end position="219"/>
    </location>
</feature>
<dbReference type="Pfam" id="PF03176">
    <property type="entry name" value="MMPL"/>
    <property type="match status" value="2"/>
</dbReference>
<dbReference type="GO" id="GO:0005886">
    <property type="term" value="C:plasma membrane"/>
    <property type="evidence" value="ECO:0007669"/>
    <property type="project" value="UniProtKB-SubCell"/>
</dbReference>
<evidence type="ECO:0000256" key="6">
    <source>
        <dbReference type="SAM" id="MobiDB-lite"/>
    </source>
</evidence>
<evidence type="ECO:0000256" key="7">
    <source>
        <dbReference type="SAM" id="Phobius"/>
    </source>
</evidence>
<protein>
    <submittedName>
        <fullName evidence="9">Membrane protein</fullName>
    </submittedName>
</protein>
<keyword evidence="10" id="KW-1185">Reference proteome</keyword>
<evidence type="ECO:0000256" key="4">
    <source>
        <dbReference type="ARBA" id="ARBA00022989"/>
    </source>
</evidence>
<keyword evidence="3 7" id="KW-0812">Transmembrane</keyword>
<proteinExistence type="predicted"/>
<dbReference type="InterPro" id="IPR004869">
    <property type="entry name" value="MMPL_dom"/>
</dbReference>
<feature type="transmembrane region" description="Helical" evidence="7">
    <location>
        <begin position="569"/>
        <end position="587"/>
    </location>
</feature>
<dbReference type="InterPro" id="IPR050545">
    <property type="entry name" value="Mycobact_MmpL"/>
</dbReference>
<gene>
    <name evidence="9" type="ORF">GCM10007977_047370</name>
</gene>
<feature type="transmembrane region" description="Helical" evidence="7">
    <location>
        <begin position="646"/>
        <end position="666"/>
    </location>
</feature>
<feature type="transmembrane region" description="Helical" evidence="7">
    <location>
        <begin position="225"/>
        <end position="244"/>
    </location>
</feature>
<keyword evidence="5 7" id="KW-0472">Membrane</keyword>
<dbReference type="Gene3D" id="1.20.1640.10">
    <property type="entry name" value="Multidrug efflux transporter AcrB transmembrane domain"/>
    <property type="match status" value="2"/>
</dbReference>
<dbReference type="SUPFAM" id="SSF82866">
    <property type="entry name" value="Multidrug efflux transporter AcrB transmembrane domain"/>
    <property type="match status" value="2"/>
</dbReference>